<comment type="function">
    <text evidence="5">Toxic component of a toxin-antitoxin (TA) system. An RNase.</text>
</comment>
<reference evidence="7 8" key="1">
    <citation type="submission" date="2018-08" db="EMBL/GenBank/DDBJ databases">
        <title>Acidipila sp. 4G-K13, an acidobacterium isolated from forest soil.</title>
        <authorList>
            <person name="Gao Z.-H."/>
            <person name="Qiu L.-H."/>
        </authorList>
    </citation>
    <scope>NUCLEOTIDE SEQUENCE [LARGE SCALE GENOMIC DNA]</scope>
    <source>
        <strain evidence="7 8">4G-K13</strain>
    </source>
</reference>
<dbReference type="SUPFAM" id="SSF88723">
    <property type="entry name" value="PIN domain-like"/>
    <property type="match status" value="1"/>
</dbReference>
<dbReference type="EC" id="3.1.-.-" evidence="5"/>
<dbReference type="AlphaFoldDB" id="A0A372IRB3"/>
<keyword evidence="5" id="KW-0800">Toxin</keyword>
<sequence>MILLDTHVVVWLLGSPGRLSQLAKDAIKEAHQRKAVIAVSSQSLYETARGVVRGRIQTHIPVEVFLREIESRFSVLPLTREIALLAASFPSPFPGDPADRIIAATALAEGFSLVTADENIRRSGLVRIIW</sequence>
<keyword evidence="5" id="KW-0460">Magnesium</keyword>
<feature type="binding site" evidence="5">
    <location>
        <position position="99"/>
    </location>
    <ligand>
        <name>Mg(2+)</name>
        <dbReference type="ChEBI" id="CHEBI:18420"/>
    </ligand>
</feature>
<dbReference type="InterPro" id="IPR041705">
    <property type="entry name" value="PIN_Sll0205"/>
</dbReference>
<dbReference type="EMBL" id="QVQT01000002">
    <property type="protein sequence ID" value="RFU17311.1"/>
    <property type="molecule type" value="Genomic_DNA"/>
</dbReference>
<evidence type="ECO:0000256" key="5">
    <source>
        <dbReference type="HAMAP-Rule" id="MF_00265"/>
    </source>
</evidence>
<dbReference type="GO" id="GO:0000287">
    <property type="term" value="F:magnesium ion binding"/>
    <property type="evidence" value="ECO:0007669"/>
    <property type="project" value="UniProtKB-UniRule"/>
</dbReference>
<gene>
    <name evidence="5" type="primary">vapC</name>
    <name evidence="7" type="ORF">D0Y96_03860</name>
</gene>
<dbReference type="InterPro" id="IPR029060">
    <property type="entry name" value="PIN-like_dom_sf"/>
</dbReference>
<evidence type="ECO:0000313" key="7">
    <source>
        <dbReference type="EMBL" id="RFU17311.1"/>
    </source>
</evidence>
<comment type="caution">
    <text evidence="7">The sequence shown here is derived from an EMBL/GenBank/DDBJ whole genome shotgun (WGS) entry which is preliminary data.</text>
</comment>
<evidence type="ECO:0000256" key="2">
    <source>
        <dbReference type="ARBA" id="ARBA00022722"/>
    </source>
</evidence>
<feature type="binding site" evidence="5">
    <location>
        <position position="5"/>
    </location>
    <ligand>
        <name>Mg(2+)</name>
        <dbReference type="ChEBI" id="CHEBI:18420"/>
    </ligand>
</feature>
<keyword evidence="3 5" id="KW-0479">Metal-binding</keyword>
<dbReference type="CDD" id="cd09872">
    <property type="entry name" value="PIN_Sll0205-like"/>
    <property type="match status" value="1"/>
</dbReference>
<dbReference type="InterPro" id="IPR052919">
    <property type="entry name" value="TA_system_RNase"/>
</dbReference>
<dbReference type="GO" id="GO:0004540">
    <property type="term" value="F:RNA nuclease activity"/>
    <property type="evidence" value="ECO:0007669"/>
    <property type="project" value="InterPro"/>
</dbReference>
<keyword evidence="4 5" id="KW-0378">Hydrolase</keyword>
<keyword evidence="8" id="KW-1185">Reference proteome</keyword>
<dbReference type="PANTHER" id="PTHR36173:SF1">
    <property type="entry name" value="RIBONUCLEASE VAPC22"/>
    <property type="match status" value="1"/>
</dbReference>
<organism evidence="7 8">
    <name type="scientific">Paracidobacterium acidisoli</name>
    <dbReference type="NCBI Taxonomy" id="2303751"/>
    <lineage>
        <taxon>Bacteria</taxon>
        <taxon>Pseudomonadati</taxon>
        <taxon>Acidobacteriota</taxon>
        <taxon>Terriglobia</taxon>
        <taxon>Terriglobales</taxon>
        <taxon>Acidobacteriaceae</taxon>
        <taxon>Paracidobacterium</taxon>
    </lineage>
</organism>
<dbReference type="InterPro" id="IPR022907">
    <property type="entry name" value="VapC_family"/>
</dbReference>
<comment type="cofactor">
    <cofactor evidence="5">
        <name>Mg(2+)</name>
        <dbReference type="ChEBI" id="CHEBI:18420"/>
    </cofactor>
</comment>
<dbReference type="Gene3D" id="3.40.50.1010">
    <property type="entry name" value="5'-nuclease"/>
    <property type="match status" value="1"/>
</dbReference>
<accession>A0A372IRB3</accession>
<evidence type="ECO:0000259" key="6">
    <source>
        <dbReference type="Pfam" id="PF01850"/>
    </source>
</evidence>
<proteinExistence type="inferred from homology"/>
<dbReference type="RefSeq" id="WP_117298058.1">
    <property type="nucleotide sequence ID" value="NZ_QVQT02000002.1"/>
</dbReference>
<dbReference type="OrthoDB" id="9798990at2"/>
<protein>
    <recommendedName>
        <fullName evidence="5">Ribonuclease VapC</fullName>
        <shortName evidence="5">RNase VapC</shortName>
        <ecNumber evidence="5">3.1.-.-</ecNumber>
    </recommendedName>
    <alternativeName>
        <fullName evidence="5">Toxin VapC</fullName>
    </alternativeName>
</protein>
<dbReference type="GO" id="GO:0090729">
    <property type="term" value="F:toxin activity"/>
    <property type="evidence" value="ECO:0007669"/>
    <property type="project" value="UniProtKB-KW"/>
</dbReference>
<evidence type="ECO:0000313" key="8">
    <source>
        <dbReference type="Proteomes" id="UP000264702"/>
    </source>
</evidence>
<comment type="similarity">
    <text evidence="5">Belongs to the PINc/VapC protein family.</text>
</comment>
<dbReference type="Pfam" id="PF01850">
    <property type="entry name" value="PIN"/>
    <property type="match status" value="1"/>
</dbReference>
<evidence type="ECO:0000256" key="3">
    <source>
        <dbReference type="ARBA" id="ARBA00022723"/>
    </source>
</evidence>
<dbReference type="PANTHER" id="PTHR36173">
    <property type="entry name" value="RIBONUCLEASE VAPC16-RELATED"/>
    <property type="match status" value="1"/>
</dbReference>
<name>A0A372IRB3_9BACT</name>
<keyword evidence="2 5" id="KW-0540">Nuclease</keyword>
<dbReference type="HAMAP" id="MF_00265">
    <property type="entry name" value="VapC_Nob1"/>
    <property type="match status" value="1"/>
</dbReference>
<feature type="domain" description="PIN" evidence="6">
    <location>
        <begin position="2"/>
        <end position="122"/>
    </location>
</feature>
<dbReference type="InterPro" id="IPR002716">
    <property type="entry name" value="PIN_dom"/>
</dbReference>
<evidence type="ECO:0000256" key="4">
    <source>
        <dbReference type="ARBA" id="ARBA00022801"/>
    </source>
</evidence>
<evidence type="ECO:0000256" key="1">
    <source>
        <dbReference type="ARBA" id="ARBA00022649"/>
    </source>
</evidence>
<keyword evidence="1 5" id="KW-1277">Toxin-antitoxin system</keyword>
<dbReference type="GO" id="GO:0016787">
    <property type="term" value="F:hydrolase activity"/>
    <property type="evidence" value="ECO:0007669"/>
    <property type="project" value="UniProtKB-KW"/>
</dbReference>
<dbReference type="Proteomes" id="UP000264702">
    <property type="component" value="Unassembled WGS sequence"/>
</dbReference>